<evidence type="ECO:0000313" key="6">
    <source>
        <dbReference type="Proteomes" id="UP000001593"/>
    </source>
</evidence>
<name>A7S8U1_NEMVE</name>
<feature type="domain" description="CENP-V/GFA" evidence="4">
    <location>
        <begin position="10"/>
        <end position="122"/>
    </location>
</feature>
<dbReference type="InterPro" id="IPR052355">
    <property type="entry name" value="CENP-V-like"/>
</dbReference>
<accession>A7S8U1</accession>
<comment type="similarity">
    <text evidence="1">Belongs to the Gfa family.</text>
</comment>
<dbReference type="STRING" id="45351.A7S8U1"/>
<dbReference type="Pfam" id="PF04828">
    <property type="entry name" value="GFA"/>
    <property type="match status" value="1"/>
</dbReference>
<protein>
    <recommendedName>
        <fullName evidence="4">CENP-V/GFA domain-containing protein</fullName>
    </recommendedName>
</protein>
<dbReference type="PANTHER" id="PTHR28620:SF1">
    <property type="entry name" value="CENP-V_GFA DOMAIN-CONTAINING PROTEIN"/>
    <property type="match status" value="1"/>
</dbReference>
<evidence type="ECO:0000259" key="4">
    <source>
        <dbReference type="PROSITE" id="PS51891"/>
    </source>
</evidence>
<dbReference type="PROSITE" id="PS51891">
    <property type="entry name" value="CENP_V_GFA"/>
    <property type="match status" value="1"/>
</dbReference>
<dbReference type="GO" id="GO:0046872">
    <property type="term" value="F:metal ion binding"/>
    <property type="evidence" value="ECO:0007669"/>
    <property type="project" value="UniProtKB-KW"/>
</dbReference>
<dbReference type="PANTHER" id="PTHR28620">
    <property type="entry name" value="CENTROMERE PROTEIN V"/>
    <property type="match status" value="1"/>
</dbReference>
<dbReference type="InterPro" id="IPR011057">
    <property type="entry name" value="Mss4-like_sf"/>
</dbReference>
<keyword evidence="6" id="KW-1185">Reference proteome</keyword>
<dbReference type="eggNOG" id="KOG4192">
    <property type="taxonomic scope" value="Eukaryota"/>
</dbReference>
<dbReference type="Gene3D" id="2.170.150.70">
    <property type="match status" value="1"/>
</dbReference>
<evidence type="ECO:0000256" key="3">
    <source>
        <dbReference type="ARBA" id="ARBA00022833"/>
    </source>
</evidence>
<evidence type="ECO:0000313" key="5">
    <source>
        <dbReference type="EMBL" id="EDO39925.1"/>
    </source>
</evidence>
<dbReference type="InParanoid" id="A7S8U1"/>
<dbReference type="AlphaFoldDB" id="A7S8U1"/>
<keyword evidence="2" id="KW-0479">Metal-binding</keyword>
<gene>
    <name evidence="5" type="ORF">NEMVEDRAFT_v1g167848</name>
</gene>
<evidence type="ECO:0000256" key="1">
    <source>
        <dbReference type="ARBA" id="ARBA00005495"/>
    </source>
</evidence>
<organism evidence="5 6">
    <name type="scientific">Nematostella vectensis</name>
    <name type="common">Starlet sea anemone</name>
    <dbReference type="NCBI Taxonomy" id="45351"/>
    <lineage>
        <taxon>Eukaryota</taxon>
        <taxon>Metazoa</taxon>
        <taxon>Cnidaria</taxon>
        <taxon>Anthozoa</taxon>
        <taxon>Hexacorallia</taxon>
        <taxon>Actiniaria</taxon>
        <taxon>Edwardsiidae</taxon>
        <taxon>Nematostella</taxon>
    </lineage>
</organism>
<proteinExistence type="inferred from homology"/>
<keyword evidence="3" id="KW-0862">Zinc</keyword>
<dbReference type="InterPro" id="IPR006913">
    <property type="entry name" value="CENP-V/GFA"/>
</dbReference>
<evidence type="ECO:0000256" key="2">
    <source>
        <dbReference type="ARBA" id="ARBA00022723"/>
    </source>
</evidence>
<dbReference type="HOGENOM" id="CLU_055491_7_3_1"/>
<dbReference type="OrthoDB" id="2993351at2759"/>
<dbReference type="GO" id="GO:0016846">
    <property type="term" value="F:carbon-sulfur lyase activity"/>
    <property type="evidence" value="ECO:0007669"/>
    <property type="project" value="InterPro"/>
</dbReference>
<dbReference type="OMA" id="DCSLCRR"/>
<dbReference type="Proteomes" id="UP000001593">
    <property type="component" value="Unassembled WGS sequence"/>
</dbReference>
<dbReference type="EMBL" id="DS469599">
    <property type="protein sequence ID" value="EDO39925.1"/>
    <property type="molecule type" value="Genomic_DNA"/>
</dbReference>
<dbReference type="KEGG" id="nve:5511603"/>
<reference evidence="5 6" key="1">
    <citation type="journal article" date="2007" name="Science">
        <title>Sea anemone genome reveals ancestral eumetazoan gene repertoire and genomic organization.</title>
        <authorList>
            <person name="Putnam N.H."/>
            <person name="Srivastava M."/>
            <person name="Hellsten U."/>
            <person name="Dirks B."/>
            <person name="Chapman J."/>
            <person name="Salamov A."/>
            <person name="Terry A."/>
            <person name="Shapiro H."/>
            <person name="Lindquist E."/>
            <person name="Kapitonov V.V."/>
            <person name="Jurka J."/>
            <person name="Genikhovich G."/>
            <person name="Grigoriev I.V."/>
            <person name="Lucas S.M."/>
            <person name="Steele R.E."/>
            <person name="Finnerty J.R."/>
            <person name="Technau U."/>
            <person name="Martindale M.Q."/>
            <person name="Rokhsar D.S."/>
        </authorList>
    </citation>
    <scope>NUCLEOTIDE SEQUENCE [LARGE SCALE GENOMIC DNA]</scope>
    <source>
        <strain evidence="6">CH2 X CH6</strain>
    </source>
</reference>
<sequence length="136" mass="15399">MEGKSVLIKHKGGCHCGKVRFEVMAPQNLRVYDCNCSICIKKQNKHFIVPKRNLVITQGEDNLACYSFNTHLAKHFFCKSCGVQSFYVPRSNQDGYGVAPHCLDEGTVGNIVTEFVDGKNWEKWIEENPDIKSDSK</sequence>
<dbReference type="PhylomeDB" id="A7S8U1"/>
<dbReference type="SUPFAM" id="SSF51316">
    <property type="entry name" value="Mss4-like"/>
    <property type="match status" value="1"/>
</dbReference>